<proteinExistence type="predicted"/>
<dbReference type="Pfam" id="PF13621">
    <property type="entry name" value="Cupin_8"/>
    <property type="match status" value="1"/>
</dbReference>
<dbReference type="PANTHER" id="PTHR12461:SF94">
    <property type="entry name" value="JMJC DOMAIN-CONTAINING PROTEIN"/>
    <property type="match status" value="1"/>
</dbReference>
<reference evidence="2 3" key="1">
    <citation type="submission" date="2016-06" db="EMBL/GenBank/DDBJ databases">
        <title>Evolution of pathogenesis and genome organization in the Tremellales.</title>
        <authorList>
            <person name="Cuomo C."/>
            <person name="Litvintseva A."/>
            <person name="Heitman J."/>
            <person name="Chen Y."/>
            <person name="Sun S."/>
            <person name="Springer D."/>
            <person name="Dromer F."/>
            <person name="Young S."/>
            <person name="Zeng Q."/>
            <person name="Chapman S."/>
            <person name="Gujja S."/>
            <person name="Saif S."/>
            <person name="Birren B."/>
        </authorList>
    </citation>
    <scope>NUCLEOTIDE SEQUENCE [LARGE SCALE GENOMIC DNA]</scope>
    <source>
        <strain evidence="2 3">ATCC 28783</strain>
    </source>
</reference>
<dbReference type="InParanoid" id="A0A4Q1BQT9"/>
<dbReference type="InterPro" id="IPR041667">
    <property type="entry name" value="Cupin_8"/>
</dbReference>
<dbReference type="SUPFAM" id="SSF51197">
    <property type="entry name" value="Clavaminate synthase-like"/>
    <property type="match status" value="1"/>
</dbReference>
<dbReference type="AlphaFoldDB" id="A0A4Q1BQT9"/>
<dbReference type="InterPro" id="IPR003347">
    <property type="entry name" value="JmjC_dom"/>
</dbReference>
<comment type="caution">
    <text evidence="2">The sequence shown here is derived from an EMBL/GenBank/DDBJ whole genome shotgun (WGS) entry which is preliminary data.</text>
</comment>
<dbReference type="OrthoDB" id="47172at2759"/>
<dbReference type="PANTHER" id="PTHR12461">
    <property type="entry name" value="HYPOXIA-INDUCIBLE FACTOR 1 ALPHA INHIBITOR-RELATED"/>
    <property type="match status" value="1"/>
</dbReference>
<name>A0A4Q1BQT9_TREME</name>
<gene>
    <name evidence="2" type="ORF">M231_02423</name>
</gene>
<protein>
    <recommendedName>
        <fullName evidence="1">JmjC domain-containing protein</fullName>
    </recommendedName>
</protein>
<keyword evidence="3" id="KW-1185">Reference proteome</keyword>
<feature type="domain" description="JmjC" evidence="1">
    <location>
        <begin position="237"/>
        <end position="401"/>
    </location>
</feature>
<accession>A0A4Q1BQT9</accession>
<dbReference type="Gene3D" id="2.60.120.650">
    <property type="entry name" value="Cupin"/>
    <property type="match status" value="1"/>
</dbReference>
<dbReference type="Proteomes" id="UP000289152">
    <property type="component" value="Unassembled WGS sequence"/>
</dbReference>
<evidence type="ECO:0000313" key="3">
    <source>
        <dbReference type="Proteomes" id="UP000289152"/>
    </source>
</evidence>
<dbReference type="PROSITE" id="PS51184">
    <property type="entry name" value="JMJC"/>
    <property type="match status" value="1"/>
</dbReference>
<dbReference type="EMBL" id="SDIL01000020">
    <property type="protein sequence ID" value="RXK40309.1"/>
    <property type="molecule type" value="Genomic_DNA"/>
</dbReference>
<dbReference type="STRING" id="5217.A0A4Q1BQT9"/>
<organism evidence="2 3">
    <name type="scientific">Tremella mesenterica</name>
    <name type="common">Jelly fungus</name>
    <dbReference type="NCBI Taxonomy" id="5217"/>
    <lineage>
        <taxon>Eukaryota</taxon>
        <taxon>Fungi</taxon>
        <taxon>Dikarya</taxon>
        <taxon>Basidiomycota</taxon>
        <taxon>Agaricomycotina</taxon>
        <taxon>Tremellomycetes</taxon>
        <taxon>Tremellales</taxon>
        <taxon>Tremellaceae</taxon>
        <taxon>Tremella</taxon>
    </lineage>
</organism>
<evidence type="ECO:0000259" key="1">
    <source>
        <dbReference type="PROSITE" id="PS51184"/>
    </source>
</evidence>
<evidence type="ECO:0000313" key="2">
    <source>
        <dbReference type="EMBL" id="RXK40309.1"/>
    </source>
</evidence>
<dbReference type="VEuPathDB" id="FungiDB:TREMEDRAFT_40350"/>
<sequence length="401" mass="45188">MALEALFLLAEENINAVPFHSVQGKCLRLYVDVSLLQSLLDLVDLDGPPEGEDSRAHWRRAIKRLDLAIIVGGAVGQHRRRWILSLITCIQNGGYPRHHSPEQHPLRSFSKRRRSMERSDRLNIASRSIPVLPNPPTIDEYLNQHYSQPFIIRGYAASYSAVTNWSSAEYLLDAVGEGRYVPVEVGEAYDAEGWGQKIIPFRDFLSSAGFDVSPESDEMNEELGVQPLYLAQHSLFNQFPALEKDFLVPEYVWSGPATPSDAPDYRPPITDDGVIINVWIGNGGKGVDPYYNCYLQVLGRKCVWLAPPCVAPHMYCHAESGDEDTIASKYMHNTSTVPIFLRDETSTTELRQRFPDFFERVVPLSHEAILNPGDLLVFGPGWWHAMRGEGDGPGWSISMWY</sequence>